<dbReference type="InterPro" id="IPR050891">
    <property type="entry name" value="TatD-type_Hydrolase"/>
</dbReference>
<dbReference type="PANTHER" id="PTHR10060:SF15">
    <property type="entry name" value="DEOXYRIBONUCLEASE TATDN1"/>
    <property type="match status" value="1"/>
</dbReference>
<keyword evidence="3" id="KW-0479">Metal-binding</keyword>
<feature type="region of interest" description="Disordered" evidence="5">
    <location>
        <begin position="46"/>
        <end position="80"/>
    </location>
</feature>
<protein>
    <recommendedName>
        <fullName evidence="9">TatD related DNase</fullName>
    </recommendedName>
</protein>
<evidence type="ECO:0000313" key="8">
    <source>
        <dbReference type="EMBL" id="CAE0361461.1"/>
    </source>
</evidence>
<feature type="chain" id="PRO_5036191372" description="TatD related DNase" evidence="6">
    <location>
        <begin position="25"/>
        <end position="407"/>
    </location>
</feature>
<dbReference type="InterPro" id="IPR032466">
    <property type="entry name" value="Metal_Hydrolase"/>
</dbReference>
<name>A0A6S8A7X2_9STRA</name>
<feature type="compositionally biased region" description="Basic and acidic residues" evidence="5">
    <location>
        <begin position="53"/>
        <end position="68"/>
    </location>
</feature>
<evidence type="ECO:0000256" key="3">
    <source>
        <dbReference type="ARBA" id="ARBA00022723"/>
    </source>
</evidence>
<dbReference type="EMBL" id="HBIJ01003159">
    <property type="protein sequence ID" value="CAE0361460.1"/>
    <property type="molecule type" value="Transcribed_RNA"/>
</dbReference>
<dbReference type="SUPFAM" id="SSF51556">
    <property type="entry name" value="Metallo-dependent hydrolases"/>
    <property type="match status" value="1"/>
</dbReference>
<dbReference type="Gene3D" id="3.20.20.140">
    <property type="entry name" value="Metal-dependent hydrolases"/>
    <property type="match status" value="1"/>
</dbReference>
<dbReference type="GO" id="GO:0004518">
    <property type="term" value="F:nuclease activity"/>
    <property type="evidence" value="ECO:0007669"/>
    <property type="project" value="UniProtKB-KW"/>
</dbReference>
<organism evidence="7">
    <name type="scientific">Aureoumbra lagunensis</name>
    <dbReference type="NCBI Taxonomy" id="44058"/>
    <lineage>
        <taxon>Eukaryota</taxon>
        <taxon>Sar</taxon>
        <taxon>Stramenopiles</taxon>
        <taxon>Ochrophyta</taxon>
        <taxon>Pelagophyceae</taxon>
        <taxon>Pelagomonadales</taxon>
        <taxon>Aureoumbra</taxon>
    </lineage>
</organism>
<reference evidence="7" key="1">
    <citation type="submission" date="2021-01" db="EMBL/GenBank/DDBJ databases">
        <authorList>
            <person name="Corre E."/>
            <person name="Pelletier E."/>
            <person name="Niang G."/>
            <person name="Scheremetjew M."/>
            <person name="Finn R."/>
            <person name="Kale V."/>
            <person name="Holt S."/>
            <person name="Cochrane G."/>
            <person name="Meng A."/>
            <person name="Brown T."/>
            <person name="Cohen L."/>
        </authorList>
    </citation>
    <scope>NUCLEOTIDE SEQUENCE</scope>
    <source>
        <strain evidence="7">CCMP1510</strain>
    </source>
</reference>
<evidence type="ECO:0000256" key="4">
    <source>
        <dbReference type="ARBA" id="ARBA00022801"/>
    </source>
</evidence>
<sequence length="407" mass="44585">MLVQRYCFFTTAGLLLANWSCCQAWQSTVAHHIHSSEVKLNLKKKGQRKMKAKPSEEEINRRRAEKAAAKAAKGPSDKKAIIQQEKKRGDPVEEARILREEWALSVPLIDAGANLQSRNSREEIIRLARRAKAANVKTIVLTGCDLTGSKEGQEIAEEFKSNDDLTQFLFTAGIHPHSATEWNHTTSNILKDFAKSPLLAALGECGLDYDRMLAPREIQIETFKAQAQLAKELDLPLFIHCREKDNAIPKLGAHLDTVSILRQVGLNPNRACVHCFTGDTQDLELLVDFGCYIGFTGFIAIAKRCAHTLEAISKVGPSALIPKLIIETDAPFMLPDKSYLPNSFAKKIGIRGGKNEPAVLPAVAAALAAALSSSSDCTISPSDVATLTTNNAHAFFRFPSSGTRTNK</sequence>
<proteinExistence type="inferred from homology"/>
<evidence type="ECO:0000313" key="7">
    <source>
        <dbReference type="EMBL" id="CAE0361460.1"/>
    </source>
</evidence>
<evidence type="ECO:0000256" key="5">
    <source>
        <dbReference type="SAM" id="MobiDB-lite"/>
    </source>
</evidence>
<dbReference type="AlphaFoldDB" id="A0A6S8A7X2"/>
<evidence type="ECO:0000256" key="1">
    <source>
        <dbReference type="ARBA" id="ARBA00009275"/>
    </source>
</evidence>
<feature type="signal peptide" evidence="6">
    <location>
        <begin position="1"/>
        <end position="24"/>
    </location>
</feature>
<comment type="similarity">
    <text evidence="1">Belongs to the metallo-dependent hydrolases superfamily. TatD-type hydrolase family.</text>
</comment>
<dbReference type="PANTHER" id="PTHR10060">
    <property type="entry name" value="TATD FAMILY DEOXYRIBONUCLEASE"/>
    <property type="match status" value="1"/>
</dbReference>
<gene>
    <name evidence="7" type="ORF">ALAG00032_LOCUS2193</name>
    <name evidence="8" type="ORF">ALAG00032_LOCUS2194</name>
</gene>
<dbReference type="CDD" id="cd01310">
    <property type="entry name" value="TatD_DNAse"/>
    <property type="match status" value="1"/>
</dbReference>
<evidence type="ECO:0000256" key="2">
    <source>
        <dbReference type="ARBA" id="ARBA00022722"/>
    </source>
</evidence>
<keyword evidence="6" id="KW-0732">Signal</keyword>
<evidence type="ECO:0000256" key="6">
    <source>
        <dbReference type="SAM" id="SignalP"/>
    </source>
</evidence>
<dbReference type="InterPro" id="IPR001130">
    <property type="entry name" value="TatD-like"/>
</dbReference>
<dbReference type="Pfam" id="PF01026">
    <property type="entry name" value="TatD_DNase"/>
    <property type="match status" value="1"/>
</dbReference>
<keyword evidence="2" id="KW-0540">Nuclease</keyword>
<dbReference type="GO" id="GO:0046872">
    <property type="term" value="F:metal ion binding"/>
    <property type="evidence" value="ECO:0007669"/>
    <property type="project" value="UniProtKB-KW"/>
</dbReference>
<dbReference type="GO" id="GO:0016788">
    <property type="term" value="F:hydrolase activity, acting on ester bonds"/>
    <property type="evidence" value="ECO:0007669"/>
    <property type="project" value="InterPro"/>
</dbReference>
<evidence type="ECO:0008006" key="9">
    <source>
        <dbReference type="Google" id="ProtNLM"/>
    </source>
</evidence>
<accession>A0A6S8A7X2</accession>
<keyword evidence="4" id="KW-0378">Hydrolase</keyword>
<dbReference type="EMBL" id="HBIJ01003160">
    <property type="protein sequence ID" value="CAE0361461.1"/>
    <property type="molecule type" value="Transcribed_RNA"/>
</dbReference>